<name>A0AAV6XWP1_9LAMI</name>
<dbReference type="Pfam" id="PF13952">
    <property type="entry name" value="DUF4216"/>
    <property type="match status" value="1"/>
</dbReference>
<dbReference type="Proteomes" id="UP000826271">
    <property type="component" value="Unassembled WGS sequence"/>
</dbReference>
<evidence type="ECO:0008006" key="5">
    <source>
        <dbReference type="Google" id="ProtNLM"/>
    </source>
</evidence>
<comment type="caution">
    <text evidence="3">The sequence shown here is derived from an EMBL/GenBank/DDBJ whole genome shotgun (WGS) entry which is preliminary data.</text>
</comment>
<dbReference type="AlphaFoldDB" id="A0AAV6XWP1"/>
<evidence type="ECO:0000259" key="2">
    <source>
        <dbReference type="Pfam" id="PF13960"/>
    </source>
</evidence>
<evidence type="ECO:0000259" key="1">
    <source>
        <dbReference type="Pfam" id="PF13952"/>
    </source>
</evidence>
<dbReference type="Pfam" id="PF13960">
    <property type="entry name" value="DUF4218"/>
    <property type="match status" value="1"/>
</dbReference>
<dbReference type="EMBL" id="WHWC01000004">
    <property type="protein sequence ID" value="KAG8384527.1"/>
    <property type="molecule type" value="Genomic_DNA"/>
</dbReference>
<dbReference type="PANTHER" id="PTHR48258:SF15">
    <property type="entry name" value="OS02G0543900 PROTEIN"/>
    <property type="match status" value="1"/>
</dbReference>
<gene>
    <name evidence="3" type="ORF">BUALT_Bualt04G0127200</name>
</gene>
<keyword evidence="4" id="KW-1185">Reference proteome</keyword>
<protein>
    <recommendedName>
        <fullName evidence="5">DUF4216 domain-containing protein</fullName>
    </recommendedName>
</protein>
<dbReference type="PANTHER" id="PTHR48258">
    <property type="entry name" value="DUF4218 DOMAIN-CONTAINING PROTEIN-RELATED"/>
    <property type="match status" value="1"/>
</dbReference>
<sequence length="451" mass="51743">MILIQSLARTMLNCPLPSASLQGWGTILPLNYEKWSDMPISRHDAIWNDVQANTTLPLEARKVVLTNLNLIWKDWKKDLKALHYTPHKDDPEDHVDEIDKEVANLNIGVQKEIKGSSTNSITVESNEYSQALMAIITTFWAFTMGKREKDISCKVLKSIRAPDARRALVNVVSALIEFASFWKQLCSKANTRATLQKLQDRITLTLCNLEKIFVSSFFDIMEHLPTHLVDEASNGGPVLFRYLHMAAIKTEIRNASKREIDSIRPMQHFMSGLSPMFILRASTNSYVSAKDKNSLLGQVPYYGILTDIIEIQYAYNMKFILFKCDWVDNDKGGLMEAAYHFKLVNFNRLMYRNNLPSDEPFILSNQAEQVWYVSDPMDTEWNVAVTMARRDDFDVYSRMYETEPYGNQLFGDRISLNDDDANWVRDGVEGILVDVNDSEHYDEDGDCDEVD</sequence>
<reference evidence="3" key="1">
    <citation type="submission" date="2019-10" db="EMBL/GenBank/DDBJ databases">
        <authorList>
            <person name="Zhang R."/>
            <person name="Pan Y."/>
            <person name="Wang J."/>
            <person name="Ma R."/>
            <person name="Yu S."/>
        </authorList>
    </citation>
    <scope>NUCLEOTIDE SEQUENCE</scope>
    <source>
        <strain evidence="3">LA-IB0</strain>
        <tissue evidence="3">Leaf</tissue>
    </source>
</reference>
<dbReference type="InterPro" id="IPR025452">
    <property type="entry name" value="DUF4218"/>
</dbReference>
<evidence type="ECO:0000313" key="3">
    <source>
        <dbReference type="EMBL" id="KAG8384527.1"/>
    </source>
</evidence>
<dbReference type="InterPro" id="IPR025312">
    <property type="entry name" value="DUF4216"/>
</dbReference>
<proteinExistence type="predicted"/>
<evidence type="ECO:0000313" key="4">
    <source>
        <dbReference type="Proteomes" id="UP000826271"/>
    </source>
</evidence>
<feature type="domain" description="DUF4218" evidence="2">
    <location>
        <begin position="185"/>
        <end position="245"/>
    </location>
</feature>
<accession>A0AAV6XWP1</accession>
<organism evidence="3 4">
    <name type="scientific">Buddleja alternifolia</name>
    <dbReference type="NCBI Taxonomy" id="168488"/>
    <lineage>
        <taxon>Eukaryota</taxon>
        <taxon>Viridiplantae</taxon>
        <taxon>Streptophyta</taxon>
        <taxon>Embryophyta</taxon>
        <taxon>Tracheophyta</taxon>
        <taxon>Spermatophyta</taxon>
        <taxon>Magnoliopsida</taxon>
        <taxon>eudicotyledons</taxon>
        <taxon>Gunneridae</taxon>
        <taxon>Pentapetalae</taxon>
        <taxon>asterids</taxon>
        <taxon>lamiids</taxon>
        <taxon>Lamiales</taxon>
        <taxon>Scrophulariaceae</taxon>
        <taxon>Buddlejeae</taxon>
        <taxon>Buddleja</taxon>
    </lineage>
</organism>
<feature type="domain" description="DUF4216" evidence="1">
    <location>
        <begin position="309"/>
        <end position="383"/>
    </location>
</feature>